<protein>
    <submittedName>
        <fullName evidence="1">Uncharacterized protein</fullName>
    </submittedName>
</protein>
<dbReference type="Proteomes" id="UP001233999">
    <property type="component" value="Unassembled WGS sequence"/>
</dbReference>
<proteinExistence type="predicted"/>
<evidence type="ECO:0000313" key="1">
    <source>
        <dbReference type="EMBL" id="KAJ9581314.1"/>
    </source>
</evidence>
<comment type="caution">
    <text evidence="1">The sequence shown here is derived from an EMBL/GenBank/DDBJ whole genome shotgun (WGS) entry which is preliminary data.</text>
</comment>
<organism evidence="1 2">
    <name type="scientific">Diploptera punctata</name>
    <name type="common">Pacific beetle cockroach</name>
    <dbReference type="NCBI Taxonomy" id="6984"/>
    <lineage>
        <taxon>Eukaryota</taxon>
        <taxon>Metazoa</taxon>
        <taxon>Ecdysozoa</taxon>
        <taxon>Arthropoda</taxon>
        <taxon>Hexapoda</taxon>
        <taxon>Insecta</taxon>
        <taxon>Pterygota</taxon>
        <taxon>Neoptera</taxon>
        <taxon>Polyneoptera</taxon>
        <taxon>Dictyoptera</taxon>
        <taxon>Blattodea</taxon>
        <taxon>Blaberoidea</taxon>
        <taxon>Blaberidae</taxon>
        <taxon>Diplopterinae</taxon>
        <taxon>Diploptera</taxon>
    </lineage>
</organism>
<dbReference type="EMBL" id="JASPKZ010007954">
    <property type="protein sequence ID" value="KAJ9581314.1"/>
    <property type="molecule type" value="Genomic_DNA"/>
</dbReference>
<name>A0AAD7ZIJ5_DIPPU</name>
<gene>
    <name evidence="1" type="ORF">L9F63_023504</name>
</gene>
<dbReference type="AlphaFoldDB" id="A0AAD7ZIJ5"/>
<keyword evidence="2" id="KW-1185">Reference proteome</keyword>
<accession>A0AAD7ZIJ5</accession>
<feature type="non-terminal residue" evidence="1">
    <location>
        <position position="1"/>
    </location>
</feature>
<reference evidence="1" key="2">
    <citation type="submission" date="2023-05" db="EMBL/GenBank/DDBJ databases">
        <authorList>
            <person name="Fouks B."/>
        </authorList>
    </citation>
    <scope>NUCLEOTIDE SEQUENCE</scope>
    <source>
        <strain evidence="1">Stay&amp;Tobe</strain>
        <tissue evidence="1">Testes</tissue>
    </source>
</reference>
<reference evidence="1" key="1">
    <citation type="journal article" date="2023" name="IScience">
        <title>Live-bearing cockroach genome reveals convergent evolutionary mechanisms linked to viviparity in insects and beyond.</title>
        <authorList>
            <person name="Fouks B."/>
            <person name="Harrison M.C."/>
            <person name="Mikhailova A.A."/>
            <person name="Marchal E."/>
            <person name="English S."/>
            <person name="Carruthers M."/>
            <person name="Jennings E.C."/>
            <person name="Chiamaka E.L."/>
            <person name="Frigard R.A."/>
            <person name="Pippel M."/>
            <person name="Attardo G.M."/>
            <person name="Benoit J.B."/>
            <person name="Bornberg-Bauer E."/>
            <person name="Tobe S.S."/>
        </authorList>
    </citation>
    <scope>NUCLEOTIDE SEQUENCE</scope>
    <source>
        <strain evidence="1">Stay&amp;Tobe</strain>
    </source>
</reference>
<feature type="non-terminal residue" evidence="1">
    <location>
        <position position="55"/>
    </location>
</feature>
<sequence length="55" mass="6262">LTKSQAATYYLVEIIVHLIFRPICRPTVCQVEAGLSRNNCEHSMQIGDKTISYLH</sequence>
<evidence type="ECO:0000313" key="2">
    <source>
        <dbReference type="Proteomes" id="UP001233999"/>
    </source>
</evidence>